<dbReference type="EMBL" id="MEZK01000010">
    <property type="protein sequence ID" value="OGD63297.1"/>
    <property type="molecule type" value="Genomic_DNA"/>
</dbReference>
<comment type="caution">
    <text evidence="2">The sequence shown here is derived from an EMBL/GenBank/DDBJ whole genome shotgun (WGS) entry which is preliminary data.</text>
</comment>
<keyword evidence="1" id="KW-0472">Membrane</keyword>
<sequence>MKKIWLIVLSVTLMIVGVGGFFIWQFFFKPAPSTKGTGSPAAVKKVNELEFSKRPYVALLPHPDPSSCSGVDMVIENLKNNETLAEYELEYNAGPMIQGVFGRRDFTQKVTSHQPLLFGSCSRNKCKCDENITGGKLTLDFTAQEDYSLFSDFTMQIIGQSDKLNSTDARLVVDPGSALPKSTQVIIMNTMGLPGELNGEVILGPYGIFPPKGIVARGEMAVTLQTKEAGKLMFWGGQAWQELKTEINDDKVSGILPNVGVVVLVK</sequence>
<evidence type="ECO:0000256" key="1">
    <source>
        <dbReference type="SAM" id="Phobius"/>
    </source>
</evidence>
<reference evidence="2 3" key="1">
    <citation type="journal article" date="2016" name="Nat. Commun.">
        <title>Thousands of microbial genomes shed light on interconnected biogeochemical processes in an aquifer system.</title>
        <authorList>
            <person name="Anantharaman K."/>
            <person name="Brown C.T."/>
            <person name="Hug L.A."/>
            <person name="Sharon I."/>
            <person name="Castelle C.J."/>
            <person name="Probst A.J."/>
            <person name="Thomas B.C."/>
            <person name="Singh A."/>
            <person name="Wilkins M.J."/>
            <person name="Karaoz U."/>
            <person name="Brodie E.L."/>
            <person name="Williams K.H."/>
            <person name="Hubbard S.S."/>
            <person name="Banfield J.F."/>
        </authorList>
    </citation>
    <scope>NUCLEOTIDE SEQUENCE [LARGE SCALE GENOMIC DNA]</scope>
</reference>
<accession>A0A1F5E7A4</accession>
<keyword evidence="1" id="KW-1133">Transmembrane helix</keyword>
<dbReference type="STRING" id="1797457.A2160_02260"/>
<gene>
    <name evidence="2" type="ORF">A2160_02260</name>
</gene>
<protein>
    <submittedName>
        <fullName evidence="2">Uncharacterized protein</fullName>
    </submittedName>
</protein>
<name>A0A1F5E7A4_9BACT</name>
<organism evidence="2 3">
    <name type="scientific">Candidatus Beckwithbacteria bacterium RBG_13_42_9</name>
    <dbReference type="NCBI Taxonomy" id="1797457"/>
    <lineage>
        <taxon>Bacteria</taxon>
        <taxon>Candidatus Beckwithiibacteriota</taxon>
    </lineage>
</organism>
<evidence type="ECO:0000313" key="2">
    <source>
        <dbReference type="EMBL" id="OGD63297.1"/>
    </source>
</evidence>
<dbReference type="AlphaFoldDB" id="A0A1F5E7A4"/>
<proteinExistence type="predicted"/>
<keyword evidence="1" id="KW-0812">Transmembrane</keyword>
<feature type="transmembrane region" description="Helical" evidence="1">
    <location>
        <begin position="7"/>
        <end position="27"/>
    </location>
</feature>
<dbReference type="Proteomes" id="UP000177006">
    <property type="component" value="Unassembled WGS sequence"/>
</dbReference>
<evidence type="ECO:0000313" key="3">
    <source>
        <dbReference type="Proteomes" id="UP000177006"/>
    </source>
</evidence>